<organism evidence="4 5">
    <name type="scientific">Rathayibacter rubneri</name>
    <dbReference type="NCBI Taxonomy" id="2950106"/>
    <lineage>
        <taxon>Bacteria</taxon>
        <taxon>Bacillati</taxon>
        <taxon>Actinomycetota</taxon>
        <taxon>Actinomycetes</taxon>
        <taxon>Micrococcales</taxon>
        <taxon>Microbacteriaceae</taxon>
        <taxon>Rathayibacter</taxon>
    </lineage>
</organism>
<feature type="chain" id="PRO_5040937087" evidence="3">
    <location>
        <begin position="40"/>
        <end position="743"/>
    </location>
</feature>
<sequence length="743" mass="76464">MHRRGLTPSDRPAVPQLLRAVGAAALAVALLGVAPPALATTPTPGTTASPLAEEPAAGTVTATVGAADNGVLLLGQDLQLSVSVRNGTTETIDGARIEVTIDSDTLDSRAELADWLGGEDDDAGSPVGDGADVRLLPSSSAQVPLTVPAAGIPFSSDPSARGTHAVAVTVTGPGGTVATARTAVELTDGVPSGEETGVDVLVPLTVPGSSDGLIPADALQDYTQSTGTLSRQLDSVIGRGVAIGVDPRILASIRILGGAAPESAVSWLDRLQAAPNEVFPLAYGDADVSAQAQSGLSTLLTPTSFEYGIDAALFAEPATTPAPGETAEPTPTEAPADEELEPRPTAESLLDFRWSPTVGSLAWPDDLTVRAEVLGVYATSGMNRTVVSSANLELPSATGTATRAVVDGHDVVVSDSSLSTALDGAATATTDAEWRAHMTALTADLAQVQREGEVPRVVLALERGAAVDGVRLAQTLDALDRLPWAEGTSLGAALTTPATDDVVLRDAPESEERLERVSDLLTAASRVEAFSAVLTDPQLLSGKRRNDLLTLLAVVWREDEAGWDEAVTGSVDMADTTLGSVSIEATSTLLQVSRDSSIPVYVRNDLPWPVSVEISASTSNAVLDIDESSVEPSAIDGRSQGRVLIPVKARVGSGETTLRMQLTALDGTPIGSPASVGTSVRADWETVGTLVLGLVLVVVFGAGILRNIRRRRRGGAAPEEDDEDPNAPLAVQPGLDERTDPRG</sequence>
<keyword evidence="5" id="KW-1185">Reference proteome</keyword>
<keyword evidence="2" id="KW-1133">Transmembrane helix</keyword>
<feature type="transmembrane region" description="Helical" evidence="2">
    <location>
        <begin position="687"/>
        <end position="705"/>
    </location>
</feature>
<gene>
    <name evidence="4" type="ORF">NB037_02810</name>
</gene>
<keyword evidence="2" id="KW-0472">Membrane</keyword>
<feature type="compositionally biased region" description="Low complexity" evidence="1">
    <location>
        <begin position="319"/>
        <end position="334"/>
    </location>
</feature>
<keyword evidence="3" id="KW-0732">Signal</keyword>
<protein>
    <submittedName>
        <fullName evidence="4">DUF6049 family protein</fullName>
    </submittedName>
</protein>
<dbReference type="EMBL" id="JAMRYM010000004">
    <property type="protein sequence ID" value="MCM6761339.1"/>
    <property type="molecule type" value="Genomic_DNA"/>
</dbReference>
<name>A0A9X2IT68_9MICO</name>
<evidence type="ECO:0000256" key="3">
    <source>
        <dbReference type="SAM" id="SignalP"/>
    </source>
</evidence>
<accession>A0A9X2IT68</accession>
<proteinExistence type="predicted"/>
<evidence type="ECO:0000256" key="1">
    <source>
        <dbReference type="SAM" id="MobiDB-lite"/>
    </source>
</evidence>
<feature type="signal peptide" evidence="3">
    <location>
        <begin position="1"/>
        <end position="39"/>
    </location>
</feature>
<dbReference type="Pfam" id="PF19516">
    <property type="entry name" value="DUF6049"/>
    <property type="match status" value="1"/>
</dbReference>
<dbReference type="RefSeq" id="WP_251943493.1">
    <property type="nucleotide sequence ID" value="NZ_JAMRYM010000004.1"/>
</dbReference>
<feature type="region of interest" description="Disordered" evidence="1">
    <location>
        <begin position="319"/>
        <end position="343"/>
    </location>
</feature>
<evidence type="ECO:0000256" key="2">
    <source>
        <dbReference type="SAM" id="Phobius"/>
    </source>
</evidence>
<feature type="region of interest" description="Disordered" evidence="1">
    <location>
        <begin position="712"/>
        <end position="743"/>
    </location>
</feature>
<dbReference type="InterPro" id="IPR046112">
    <property type="entry name" value="DUF6049"/>
</dbReference>
<dbReference type="Proteomes" id="UP001155240">
    <property type="component" value="Unassembled WGS sequence"/>
</dbReference>
<comment type="caution">
    <text evidence="4">The sequence shown here is derived from an EMBL/GenBank/DDBJ whole genome shotgun (WGS) entry which is preliminary data.</text>
</comment>
<reference evidence="4" key="1">
    <citation type="submission" date="2022-06" db="EMBL/GenBank/DDBJ databases">
        <title>Whole genome shotgun sequencing (WGS) of Rathayibacter sp. ZW T2_19, isolated from stored onions (Allium cepa).</title>
        <authorList>
            <person name="Stoll D.A."/>
            <person name="Huch M."/>
        </authorList>
    </citation>
    <scope>NUCLEOTIDE SEQUENCE</scope>
    <source>
        <strain evidence="4">ZW T2_19</strain>
    </source>
</reference>
<evidence type="ECO:0000313" key="5">
    <source>
        <dbReference type="Proteomes" id="UP001155240"/>
    </source>
</evidence>
<dbReference type="AlphaFoldDB" id="A0A9X2IT68"/>
<evidence type="ECO:0000313" key="4">
    <source>
        <dbReference type="EMBL" id="MCM6761339.1"/>
    </source>
</evidence>
<keyword evidence="2" id="KW-0812">Transmembrane</keyword>